<feature type="transmembrane region" description="Helical" evidence="6">
    <location>
        <begin position="20"/>
        <end position="41"/>
    </location>
</feature>
<name>A0A507DN67_9FUNG</name>
<feature type="transmembrane region" description="Helical" evidence="6">
    <location>
        <begin position="94"/>
        <end position="115"/>
    </location>
</feature>
<evidence type="ECO:0000256" key="6">
    <source>
        <dbReference type="SAM" id="Phobius"/>
    </source>
</evidence>
<dbReference type="PIRSF" id="PIRSF005859">
    <property type="entry name" value="PBR"/>
    <property type="match status" value="1"/>
</dbReference>
<dbReference type="CDD" id="cd15904">
    <property type="entry name" value="TSPO_MBR"/>
    <property type="match status" value="1"/>
</dbReference>
<dbReference type="PANTHER" id="PTHR10057">
    <property type="entry name" value="PERIPHERAL-TYPE BENZODIAZEPINE RECEPTOR"/>
    <property type="match status" value="1"/>
</dbReference>
<comment type="subcellular location">
    <subcellularLocation>
        <location evidence="1">Membrane</location>
        <topology evidence="1">Multi-pass membrane protein</topology>
    </subcellularLocation>
</comment>
<dbReference type="STRING" id="286115.A0A507DN67"/>
<evidence type="ECO:0000256" key="2">
    <source>
        <dbReference type="ARBA" id="ARBA00007524"/>
    </source>
</evidence>
<dbReference type="Gene3D" id="1.20.1260.100">
    <property type="entry name" value="TspO/MBR protein"/>
    <property type="match status" value="1"/>
</dbReference>
<feature type="transmembrane region" description="Helical" evidence="6">
    <location>
        <begin position="62"/>
        <end position="82"/>
    </location>
</feature>
<keyword evidence="8" id="KW-1185">Reference proteome</keyword>
<dbReference type="InterPro" id="IPR038330">
    <property type="entry name" value="TspO/MBR-related_sf"/>
</dbReference>
<dbReference type="EMBL" id="QEAN01000022">
    <property type="protein sequence ID" value="TPX53114.1"/>
    <property type="molecule type" value="Genomic_DNA"/>
</dbReference>
<evidence type="ECO:0000256" key="5">
    <source>
        <dbReference type="ARBA" id="ARBA00023136"/>
    </source>
</evidence>
<sequence length="182" mass="20113">MKPGAYTLSTMSVLIGRKPLSLAISLSIPLLGGFISGLATQPNIKPWYEKLKKPFWNPPKRAFGPVWTFLYAAMGYASFRVYDVISDNPSIDPTIPLSLYAVQLGLNFAWSPVFFGLRSPGAALPIIFGLLGSVTATTIEFFKIDEIAGYLMVPYIAWLTYASTLNVYIWLYNPSKSDSKKA</sequence>
<dbReference type="Proteomes" id="UP000317494">
    <property type="component" value="Unassembled WGS sequence"/>
</dbReference>
<organism evidence="7 8">
    <name type="scientific">Synchytrium endobioticum</name>
    <dbReference type="NCBI Taxonomy" id="286115"/>
    <lineage>
        <taxon>Eukaryota</taxon>
        <taxon>Fungi</taxon>
        <taxon>Fungi incertae sedis</taxon>
        <taxon>Chytridiomycota</taxon>
        <taxon>Chytridiomycota incertae sedis</taxon>
        <taxon>Chytridiomycetes</taxon>
        <taxon>Synchytriales</taxon>
        <taxon>Synchytriaceae</taxon>
        <taxon>Synchytrium</taxon>
    </lineage>
</organism>
<evidence type="ECO:0000313" key="7">
    <source>
        <dbReference type="EMBL" id="TPX53114.1"/>
    </source>
</evidence>
<comment type="caution">
    <text evidence="7">The sequence shown here is derived from an EMBL/GenBank/DDBJ whole genome shotgun (WGS) entry which is preliminary data.</text>
</comment>
<dbReference type="InterPro" id="IPR004307">
    <property type="entry name" value="TspO_MBR"/>
</dbReference>
<feature type="transmembrane region" description="Helical" evidence="6">
    <location>
        <begin position="122"/>
        <end position="142"/>
    </location>
</feature>
<dbReference type="GO" id="GO:0005741">
    <property type="term" value="C:mitochondrial outer membrane"/>
    <property type="evidence" value="ECO:0007669"/>
    <property type="project" value="TreeGrafter"/>
</dbReference>
<dbReference type="FunFam" id="1.20.1260.100:FF:000001">
    <property type="entry name" value="translocator protein 2"/>
    <property type="match status" value="1"/>
</dbReference>
<protein>
    <submittedName>
        <fullName evidence="7">Uncharacterized protein</fullName>
    </submittedName>
</protein>
<dbReference type="AlphaFoldDB" id="A0A507DN67"/>
<keyword evidence="4 6" id="KW-1133">Transmembrane helix</keyword>
<evidence type="ECO:0000313" key="8">
    <source>
        <dbReference type="Proteomes" id="UP000317494"/>
    </source>
</evidence>
<evidence type="ECO:0000256" key="4">
    <source>
        <dbReference type="ARBA" id="ARBA00022989"/>
    </source>
</evidence>
<feature type="transmembrane region" description="Helical" evidence="6">
    <location>
        <begin position="148"/>
        <end position="171"/>
    </location>
</feature>
<gene>
    <name evidence="7" type="ORF">SeMB42_g00987</name>
</gene>
<dbReference type="PANTHER" id="PTHR10057:SF0">
    <property type="entry name" value="TRANSLOCATOR PROTEIN"/>
    <property type="match status" value="1"/>
</dbReference>
<evidence type="ECO:0000256" key="1">
    <source>
        <dbReference type="ARBA" id="ARBA00004141"/>
    </source>
</evidence>
<accession>A0A507DN67</accession>
<comment type="similarity">
    <text evidence="2">Belongs to the TspO/BZRP family.</text>
</comment>
<dbReference type="Pfam" id="PF03073">
    <property type="entry name" value="TspO_MBR"/>
    <property type="match status" value="1"/>
</dbReference>
<dbReference type="GO" id="GO:0033013">
    <property type="term" value="P:tetrapyrrole metabolic process"/>
    <property type="evidence" value="ECO:0007669"/>
    <property type="project" value="UniProtKB-ARBA"/>
</dbReference>
<keyword evidence="5 6" id="KW-0472">Membrane</keyword>
<keyword evidence="3 6" id="KW-0812">Transmembrane</keyword>
<evidence type="ECO:0000256" key="3">
    <source>
        <dbReference type="ARBA" id="ARBA00022692"/>
    </source>
</evidence>
<reference evidence="7 8" key="1">
    <citation type="journal article" date="2019" name="Sci. Rep.">
        <title>Comparative genomics of chytrid fungi reveal insights into the obligate biotrophic and pathogenic lifestyle of Synchytrium endobioticum.</title>
        <authorList>
            <person name="van de Vossenberg B.T.L.H."/>
            <person name="Warris S."/>
            <person name="Nguyen H.D.T."/>
            <person name="van Gent-Pelzer M.P.E."/>
            <person name="Joly D.L."/>
            <person name="van de Geest H.C."/>
            <person name="Bonants P.J.M."/>
            <person name="Smith D.S."/>
            <person name="Levesque C.A."/>
            <person name="van der Lee T.A.J."/>
        </authorList>
    </citation>
    <scope>NUCLEOTIDE SEQUENCE [LARGE SCALE GENOMIC DNA]</scope>
    <source>
        <strain evidence="7 8">MB42</strain>
    </source>
</reference>
<dbReference type="VEuPathDB" id="FungiDB:SeMB42_g00987"/>
<proteinExistence type="inferred from homology"/>